<gene>
    <name evidence="1" type="ORF">D5086_033703</name>
</gene>
<sequence>MKTVTGKITDSTPVSISKAASILSKFVSSENGASQALNAYLRRATAAFDELSRLHSKSDRRKHKKDSSLIRSVEASQSELVNNSEQMLKKEVKEEGLQQRHWFGNMGRNQGLNHERGLPGVSHYTSKNRPSKLGLPRRREHLSAEPRHVDSSWDQAWWIRFRLMAKTVSWPVNHSNQPSVFPKKPSIEHGVIAIILF</sequence>
<name>A0ACC4AIF5_POPAL</name>
<organism evidence="1 2">
    <name type="scientific">Populus alba</name>
    <name type="common">White poplar</name>
    <dbReference type="NCBI Taxonomy" id="43335"/>
    <lineage>
        <taxon>Eukaryota</taxon>
        <taxon>Viridiplantae</taxon>
        <taxon>Streptophyta</taxon>
        <taxon>Embryophyta</taxon>
        <taxon>Tracheophyta</taxon>
        <taxon>Spermatophyta</taxon>
        <taxon>Magnoliopsida</taxon>
        <taxon>eudicotyledons</taxon>
        <taxon>Gunneridae</taxon>
        <taxon>Pentapetalae</taxon>
        <taxon>rosids</taxon>
        <taxon>fabids</taxon>
        <taxon>Malpighiales</taxon>
        <taxon>Salicaceae</taxon>
        <taxon>Saliceae</taxon>
        <taxon>Populus</taxon>
    </lineage>
</organism>
<dbReference type="EMBL" id="RCHU02000019">
    <property type="protein sequence ID" value="KAL3565657.1"/>
    <property type="molecule type" value="Genomic_DNA"/>
</dbReference>
<comment type="caution">
    <text evidence="1">The sequence shown here is derived from an EMBL/GenBank/DDBJ whole genome shotgun (WGS) entry which is preliminary data.</text>
</comment>
<protein>
    <submittedName>
        <fullName evidence="1">Uncharacterized protein</fullName>
    </submittedName>
</protein>
<reference evidence="1 2" key="1">
    <citation type="journal article" date="2024" name="Plant Biotechnol. J.">
        <title>Genome and CRISPR/Cas9 system of a widespread forest tree (Populus alba) in the world.</title>
        <authorList>
            <person name="Liu Y.J."/>
            <person name="Jiang P.F."/>
            <person name="Han X.M."/>
            <person name="Li X.Y."/>
            <person name="Wang H.M."/>
            <person name="Wang Y.J."/>
            <person name="Wang X.X."/>
            <person name="Zeng Q.Y."/>
        </authorList>
    </citation>
    <scope>NUCLEOTIDE SEQUENCE [LARGE SCALE GENOMIC DNA]</scope>
    <source>
        <strain evidence="2">cv. PAL-ZL1</strain>
    </source>
</reference>
<accession>A0ACC4AIF5</accession>
<evidence type="ECO:0000313" key="2">
    <source>
        <dbReference type="Proteomes" id="UP000309997"/>
    </source>
</evidence>
<keyword evidence="2" id="KW-1185">Reference proteome</keyword>
<proteinExistence type="predicted"/>
<dbReference type="Proteomes" id="UP000309997">
    <property type="component" value="Unassembled WGS sequence"/>
</dbReference>
<evidence type="ECO:0000313" key="1">
    <source>
        <dbReference type="EMBL" id="KAL3565657.1"/>
    </source>
</evidence>